<dbReference type="GO" id="GO:0016791">
    <property type="term" value="F:phosphatase activity"/>
    <property type="evidence" value="ECO:0007669"/>
    <property type="project" value="TreeGrafter"/>
</dbReference>
<dbReference type="EMBL" id="AP019309">
    <property type="protein sequence ID" value="BBH25753.1"/>
    <property type="molecule type" value="Genomic_DNA"/>
</dbReference>
<dbReference type="Gene3D" id="3.30.1240.10">
    <property type="match status" value="1"/>
</dbReference>
<dbReference type="GO" id="GO:0000287">
    <property type="term" value="F:magnesium ion binding"/>
    <property type="evidence" value="ECO:0007669"/>
    <property type="project" value="TreeGrafter"/>
</dbReference>
<dbReference type="PANTHER" id="PTHR10000:SF8">
    <property type="entry name" value="HAD SUPERFAMILY HYDROLASE-LIKE, TYPE 3"/>
    <property type="match status" value="1"/>
</dbReference>
<keyword evidence="2" id="KW-1185">Reference proteome</keyword>
<dbReference type="Proteomes" id="UP000268059">
    <property type="component" value="Chromosome"/>
</dbReference>
<dbReference type="AlphaFoldDB" id="A0A3G9JL73"/>
<accession>A0A3G9JL73</accession>
<proteinExistence type="predicted"/>
<dbReference type="InParanoid" id="A0A3G9JL73"/>
<dbReference type="OrthoDB" id="9781413at2"/>
<reference evidence="1 2" key="1">
    <citation type="submission" date="2018-11" db="EMBL/GenBank/DDBJ databases">
        <title>Novel Erysipelotrichaceae bacterium isolated from small intestine of a swine.</title>
        <authorList>
            <person name="Kim J.S."/>
            <person name="Choe H."/>
            <person name="Lee Y.R."/>
            <person name="Kim K.M."/>
            <person name="Park D.S."/>
        </authorList>
    </citation>
    <scope>NUCLEOTIDE SEQUENCE [LARGE SCALE GENOMIC DNA]</scope>
    <source>
        <strain evidence="1 2">SG0102</strain>
    </source>
</reference>
<dbReference type="Gene3D" id="3.40.50.1000">
    <property type="entry name" value="HAD superfamily/HAD-like"/>
    <property type="match status" value="1"/>
</dbReference>
<dbReference type="PANTHER" id="PTHR10000">
    <property type="entry name" value="PHOSPHOSERINE PHOSPHATASE"/>
    <property type="match status" value="1"/>
</dbReference>
<evidence type="ECO:0000313" key="2">
    <source>
        <dbReference type="Proteomes" id="UP000268059"/>
    </source>
</evidence>
<dbReference type="GO" id="GO:0005829">
    <property type="term" value="C:cytosol"/>
    <property type="evidence" value="ECO:0007669"/>
    <property type="project" value="TreeGrafter"/>
</dbReference>
<gene>
    <name evidence="1" type="ORF">SG0102_06870</name>
</gene>
<dbReference type="KEGG" id="ebm:SG0102_06870"/>
<dbReference type="InterPro" id="IPR000150">
    <property type="entry name" value="Cof"/>
</dbReference>
<dbReference type="NCBIfam" id="TIGR01484">
    <property type="entry name" value="HAD-SF-IIB"/>
    <property type="match status" value="1"/>
</dbReference>
<dbReference type="SUPFAM" id="SSF56784">
    <property type="entry name" value="HAD-like"/>
    <property type="match status" value="1"/>
</dbReference>
<sequence length="272" mass="30557">MYNILFSDLDETLLDQNGQVPEINQRAIEAMQKKNKLFVIATGRSYNMIYDIQKQVHTYNCEKQYSLCFNGGLVIENKGNHVLYFKGLDKKDARILFDEGQKRGLCMLVFTMECCYIFNADAYEVERKKNQKAPYKVMDGDLDEIQEDIAKMLLMKRDMDYLRDLKASVEPKLAGHVALSFSSNRYMECNAAGVSKGAGLAFLCDYLQIPVSEAIAIGDNYNDISMIQKAGLGACVASSHADIKQTADYVCEKDYAEGAVAEVIEKFMGGVK</sequence>
<protein>
    <submittedName>
        <fullName evidence="1">Haloacid dehalogenase</fullName>
    </submittedName>
</protein>
<dbReference type="NCBIfam" id="TIGR00099">
    <property type="entry name" value="Cof-subfamily"/>
    <property type="match status" value="1"/>
</dbReference>
<dbReference type="SFLD" id="SFLDG01140">
    <property type="entry name" value="C2.B:_Phosphomannomutase_and_P"/>
    <property type="match status" value="1"/>
</dbReference>
<name>A0A3G9JL73_9FIRM</name>
<evidence type="ECO:0000313" key="1">
    <source>
        <dbReference type="EMBL" id="BBH25753.1"/>
    </source>
</evidence>
<dbReference type="InterPro" id="IPR023214">
    <property type="entry name" value="HAD_sf"/>
</dbReference>
<dbReference type="RefSeq" id="WP_125118676.1">
    <property type="nucleotide sequence ID" value="NZ_AP019309.1"/>
</dbReference>
<dbReference type="FunCoup" id="A0A3G9JL73">
    <property type="interactions" value="82"/>
</dbReference>
<dbReference type="Pfam" id="PF08282">
    <property type="entry name" value="Hydrolase_3"/>
    <property type="match status" value="1"/>
</dbReference>
<organism evidence="1 2">
    <name type="scientific">Intestinibaculum porci</name>
    <dbReference type="NCBI Taxonomy" id="2487118"/>
    <lineage>
        <taxon>Bacteria</taxon>
        <taxon>Bacillati</taxon>
        <taxon>Bacillota</taxon>
        <taxon>Erysipelotrichia</taxon>
        <taxon>Erysipelotrichales</taxon>
        <taxon>Erysipelotrichaceae</taxon>
        <taxon>Intestinibaculum</taxon>
    </lineage>
</organism>
<dbReference type="InterPro" id="IPR036412">
    <property type="entry name" value="HAD-like_sf"/>
</dbReference>
<dbReference type="InterPro" id="IPR006379">
    <property type="entry name" value="HAD-SF_hydro_IIB"/>
</dbReference>
<dbReference type="SFLD" id="SFLDS00003">
    <property type="entry name" value="Haloacid_Dehalogenase"/>
    <property type="match status" value="1"/>
</dbReference>